<proteinExistence type="predicted"/>
<sequence length="241" mass="26333">MSKRVDVQVPQLEPVRQTKDGQGMDGLVGHVQVALLVQVGHDIVKDVDAGASELGHGLHESSQSCRQSLPHHRSTVHPGKEIAGVQAKLMSLLWVSQGRRWYVELDIADPVWSTPEVIIVAAPSRRRFRSKDIPAQVPVDEGVAPRGQKRSQRDFEGGATPRVASSVQVNKAVAVPIPQLGILKCSSISRGVPYRFTYRTDTATRAEALAVVQCLELSFDIDVPSSDCPTPYMLWLPHPTA</sequence>
<organism evidence="2 3">
    <name type="scientific">Phialemonium thermophilum</name>
    <dbReference type="NCBI Taxonomy" id="223376"/>
    <lineage>
        <taxon>Eukaryota</taxon>
        <taxon>Fungi</taxon>
        <taxon>Dikarya</taxon>
        <taxon>Ascomycota</taxon>
        <taxon>Pezizomycotina</taxon>
        <taxon>Sordariomycetes</taxon>
        <taxon>Sordariomycetidae</taxon>
        <taxon>Cephalothecales</taxon>
        <taxon>Cephalothecaceae</taxon>
        <taxon>Phialemonium</taxon>
    </lineage>
</organism>
<evidence type="ECO:0000313" key="2">
    <source>
        <dbReference type="EMBL" id="KAL1844811.1"/>
    </source>
</evidence>
<dbReference type="Proteomes" id="UP001586593">
    <property type="component" value="Unassembled WGS sequence"/>
</dbReference>
<reference evidence="2 3" key="1">
    <citation type="journal article" date="2024" name="Commun. Biol.">
        <title>Comparative genomic analysis of thermophilic fungi reveals convergent evolutionary adaptations and gene losses.</title>
        <authorList>
            <person name="Steindorff A.S."/>
            <person name="Aguilar-Pontes M.V."/>
            <person name="Robinson A.J."/>
            <person name="Andreopoulos B."/>
            <person name="LaButti K."/>
            <person name="Kuo A."/>
            <person name="Mondo S."/>
            <person name="Riley R."/>
            <person name="Otillar R."/>
            <person name="Haridas S."/>
            <person name="Lipzen A."/>
            <person name="Grimwood J."/>
            <person name="Schmutz J."/>
            <person name="Clum A."/>
            <person name="Reid I.D."/>
            <person name="Moisan M.C."/>
            <person name="Butler G."/>
            <person name="Nguyen T.T.M."/>
            <person name="Dewar K."/>
            <person name="Conant G."/>
            <person name="Drula E."/>
            <person name="Henrissat B."/>
            <person name="Hansel C."/>
            <person name="Singer S."/>
            <person name="Hutchinson M.I."/>
            <person name="de Vries R.P."/>
            <person name="Natvig D.O."/>
            <person name="Powell A.J."/>
            <person name="Tsang A."/>
            <person name="Grigoriev I.V."/>
        </authorList>
    </citation>
    <scope>NUCLEOTIDE SEQUENCE [LARGE SCALE GENOMIC DNA]</scope>
    <source>
        <strain evidence="2 3">ATCC 24622</strain>
    </source>
</reference>
<evidence type="ECO:0000313" key="3">
    <source>
        <dbReference type="Proteomes" id="UP001586593"/>
    </source>
</evidence>
<dbReference type="EMBL" id="JAZHXJ010001447">
    <property type="protein sequence ID" value="KAL1844811.1"/>
    <property type="molecule type" value="Genomic_DNA"/>
</dbReference>
<accession>A0ABR3VT52</accession>
<feature type="region of interest" description="Disordered" evidence="1">
    <location>
        <begin position="54"/>
        <end position="76"/>
    </location>
</feature>
<gene>
    <name evidence="2" type="ORF">VTK73DRAFT_1739</name>
</gene>
<protein>
    <submittedName>
        <fullName evidence="2">Uncharacterized protein</fullName>
    </submittedName>
</protein>
<name>A0ABR3VT52_9PEZI</name>
<keyword evidence="3" id="KW-1185">Reference proteome</keyword>
<evidence type="ECO:0000256" key="1">
    <source>
        <dbReference type="SAM" id="MobiDB-lite"/>
    </source>
</evidence>
<comment type="caution">
    <text evidence="2">The sequence shown here is derived from an EMBL/GenBank/DDBJ whole genome shotgun (WGS) entry which is preliminary data.</text>
</comment>
<feature type="region of interest" description="Disordered" evidence="1">
    <location>
        <begin position="141"/>
        <end position="160"/>
    </location>
</feature>